<reference evidence="2" key="1">
    <citation type="submission" date="2020-10" db="EMBL/GenBank/DDBJ databases">
        <authorList>
            <person name="Gilroy R."/>
        </authorList>
    </citation>
    <scope>NUCLEOTIDE SEQUENCE</scope>
    <source>
        <strain evidence="2">ChiBcec2-4451</strain>
    </source>
</reference>
<dbReference type="GO" id="GO:0005737">
    <property type="term" value="C:cytoplasm"/>
    <property type="evidence" value="ECO:0007669"/>
    <property type="project" value="TreeGrafter"/>
</dbReference>
<evidence type="ECO:0000313" key="2">
    <source>
        <dbReference type="EMBL" id="HIV11594.1"/>
    </source>
</evidence>
<evidence type="ECO:0000313" key="3">
    <source>
        <dbReference type="Proteomes" id="UP000886723"/>
    </source>
</evidence>
<dbReference type="Gene3D" id="3.40.630.30">
    <property type="match status" value="1"/>
</dbReference>
<dbReference type="InterPro" id="IPR000182">
    <property type="entry name" value="GNAT_dom"/>
</dbReference>
<reference evidence="2" key="2">
    <citation type="journal article" date="2021" name="PeerJ">
        <title>Extensive microbial diversity within the chicken gut microbiome revealed by metagenomics and culture.</title>
        <authorList>
            <person name="Gilroy R."/>
            <person name="Ravi A."/>
            <person name="Getino M."/>
            <person name="Pursley I."/>
            <person name="Horton D.L."/>
            <person name="Alikhan N.F."/>
            <person name="Baker D."/>
            <person name="Gharbi K."/>
            <person name="Hall N."/>
            <person name="Watson M."/>
            <person name="Adriaenssens E.M."/>
            <person name="Foster-Nyarko E."/>
            <person name="Jarju S."/>
            <person name="Secka A."/>
            <person name="Antonio M."/>
            <person name="Oren A."/>
            <person name="Chaudhuri R.R."/>
            <person name="La Ragione R."/>
            <person name="Hildebrand F."/>
            <person name="Pallen M.J."/>
        </authorList>
    </citation>
    <scope>NUCLEOTIDE SEQUENCE</scope>
    <source>
        <strain evidence="2">ChiBcec2-4451</strain>
    </source>
</reference>
<comment type="caution">
    <text evidence="2">The sequence shown here is derived from an EMBL/GenBank/DDBJ whole genome shotgun (WGS) entry which is preliminary data.</text>
</comment>
<feature type="non-terminal residue" evidence="2">
    <location>
        <position position="1"/>
    </location>
</feature>
<protein>
    <submittedName>
        <fullName evidence="2">GNAT family N-acetyltransferase</fullName>
    </submittedName>
</protein>
<dbReference type="GO" id="GO:1990189">
    <property type="term" value="F:protein N-terminal-serine acetyltransferase activity"/>
    <property type="evidence" value="ECO:0007669"/>
    <property type="project" value="TreeGrafter"/>
</dbReference>
<dbReference type="Proteomes" id="UP000886723">
    <property type="component" value="Unassembled WGS sequence"/>
</dbReference>
<organism evidence="2 3">
    <name type="scientific">Candidatus Pullilachnospira stercoravium</name>
    <dbReference type="NCBI Taxonomy" id="2840913"/>
    <lineage>
        <taxon>Bacteria</taxon>
        <taxon>Bacillati</taxon>
        <taxon>Bacillota</taxon>
        <taxon>Clostridia</taxon>
        <taxon>Lachnospirales</taxon>
        <taxon>Lachnospiraceae</taxon>
        <taxon>Lachnospiraceae incertae sedis</taxon>
        <taxon>Candidatus Pullilachnospira</taxon>
    </lineage>
</organism>
<dbReference type="Pfam" id="PF13302">
    <property type="entry name" value="Acetyltransf_3"/>
    <property type="match status" value="1"/>
</dbReference>
<dbReference type="PANTHER" id="PTHR43441">
    <property type="entry name" value="RIBOSOMAL-PROTEIN-SERINE ACETYLTRANSFERASE"/>
    <property type="match status" value="1"/>
</dbReference>
<accession>A0A9D1T5A5</accession>
<feature type="domain" description="N-acetyltransferase" evidence="1">
    <location>
        <begin position="1"/>
        <end position="39"/>
    </location>
</feature>
<dbReference type="GO" id="GO:0008999">
    <property type="term" value="F:protein-N-terminal-alanine acetyltransferase activity"/>
    <property type="evidence" value="ECO:0007669"/>
    <property type="project" value="TreeGrafter"/>
</dbReference>
<dbReference type="EMBL" id="DVON01000011">
    <property type="protein sequence ID" value="HIV11594.1"/>
    <property type="molecule type" value="Genomic_DNA"/>
</dbReference>
<evidence type="ECO:0000259" key="1">
    <source>
        <dbReference type="Pfam" id="PF13302"/>
    </source>
</evidence>
<proteinExistence type="predicted"/>
<dbReference type="AlphaFoldDB" id="A0A9D1T5A5"/>
<dbReference type="InterPro" id="IPR016181">
    <property type="entry name" value="Acyl_CoA_acyltransferase"/>
</dbReference>
<gene>
    <name evidence="2" type="ORF">IAA63_00450</name>
</gene>
<dbReference type="InterPro" id="IPR051908">
    <property type="entry name" value="Ribosomal_N-acetyltransferase"/>
</dbReference>
<dbReference type="SUPFAM" id="SSF55729">
    <property type="entry name" value="Acyl-CoA N-acyltransferases (Nat)"/>
    <property type="match status" value="1"/>
</dbReference>
<name>A0A9D1T5A5_9FIRM</name>
<dbReference type="PANTHER" id="PTHR43441:SF2">
    <property type="entry name" value="FAMILY ACETYLTRANSFERASE, PUTATIVE (AFU_ORTHOLOGUE AFUA_7G00850)-RELATED"/>
    <property type="match status" value="1"/>
</dbReference>
<sequence length="72" mass="8346">ACRAVIDYLFGEVGFHRLCICHAVKNPASGRVAQKCGLTYEGTMREFEWSPRDGFLDIAYYSILRQEWEKQN</sequence>